<evidence type="ECO:0000256" key="4">
    <source>
        <dbReference type="ARBA" id="ARBA00022490"/>
    </source>
</evidence>
<evidence type="ECO:0000259" key="11">
    <source>
        <dbReference type="PROSITE" id="PS51462"/>
    </source>
</evidence>
<name>A0ABW1QTD1_9ACTN</name>
<comment type="similarity">
    <text evidence="2 10">Belongs to the IPP isomerase type 1 family.</text>
</comment>
<dbReference type="NCBIfam" id="TIGR02150">
    <property type="entry name" value="IPP_isom_1"/>
    <property type="match status" value="1"/>
</dbReference>
<evidence type="ECO:0000256" key="2">
    <source>
        <dbReference type="ARBA" id="ARBA00007579"/>
    </source>
</evidence>
<evidence type="ECO:0000313" key="12">
    <source>
        <dbReference type="EMBL" id="MFC6152102.1"/>
    </source>
</evidence>
<evidence type="ECO:0000256" key="5">
    <source>
        <dbReference type="ARBA" id="ARBA00022723"/>
    </source>
</evidence>
<comment type="pathway">
    <text evidence="1 10">Isoprenoid biosynthesis; dimethylallyl diphosphate biosynthesis; dimethylallyl diphosphate from isopentenyl diphosphate: step 1/1.</text>
</comment>
<keyword evidence="6 10" id="KW-0460">Magnesium</keyword>
<dbReference type="EC" id="5.3.3.2" evidence="3 10"/>
<comment type="caution">
    <text evidence="12">The sequence shown here is derived from an EMBL/GenBank/DDBJ whole genome shotgun (WGS) entry which is preliminary data.</text>
</comment>
<keyword evidence="13" id="KW-1185">Reference proteome</keyword>
<dbReference type="InterPro" id="IPR056375">
    <property type="entry name" value="Idi_bact"/>
</dbReference>
<keyword evidence="8 10" id="KW-0414">Isoprene biosynthesis</keyword>
<evidence type="ECO:0000256" key="3">
    <source>
        <dbReference type="ARBA" id="ARBA00012057"/>
    </source>
</evidence>
<dbReference type="PIRSF" id="PIRSF018427">
    <property type="entry name" value="Isopntndiph_ism"/>
    <property type="match status" value="1"/>
</dbReference>
<evidence type="ECO:0000256" key="8">
    <source>
        <dbReference type="ARBA" id="ARBA00023229"/>
    </source>
</evidence>
<dbReference type="InterPro" id="IPR015797">
    <property type="entry name" value="NUDIX_hydrolase-like_dom_sf"/>
</dbReference>
<dbReference type="PROSITE" id="PS51462">
    <property type="entry name" value="NUDIX"/>
    <property type="match status" value="1"/>
</dbReference>
<dbReference type="CDD" id="cd02885">
    <property type="entry name" value="NUDIX_IPP_Isomerase"/>
    <property type="match status" value="1"/>
</dbReference>
<organism evidence="12 13">
    <name type="scientific">Nocardioides yefusunii</name>
    <dbReference type="NCBI Taxonomy" id="2500546"/>
    <lineage>
        <taxon>Bacteria</taxon>
        <taxon>Bacillati</taxon>
        <taxon>Actinomycetota</taxon>
        <taxon>Actinomycetes</taxon>
        <taxon>Propionibacteriales</taxon>
        <taxon>Nocardioidaceae</taxon>
        <taxon>Nocardioides</taxon>
    </lineage>
</organism>
<evidence type="ECO:0000256" key="1">
    <source>
        <dbReference type="ARBA" id="ARBA00004826"/>
    </source>
</evidence>
<dbReference type="GO" id="GO:0004452">
    <property type="term" value="F:isopentenyl-diphosphate delta-isomerase activity"/>
    <property type="evidence" value="ECO:0007669"/>
    <property type="project" value="UniProtKB-EC"/>
</dbReference>
<comment type="cofactor">
    <cofactor evidence="10">
        <name>Mn(2+)</name>
        <dbReference type="ChEBI" id="CHEBI:29035"/>
    </cofactor>
    <text evidence="10">Binds 1 Mn(2+) ion per subunit.</text>
</comment>
<gene>
    <name evidence="10 12" type="primary">idi</name>
    <name evidence="12" type="ORF">ACFPWU_00270</name>
</gene>
<feature type="binding site" evidence="10">
    <location>
        <position position="28"/>
    </location>
    <ligand>
        <name>Mn(2+)</name>
        <dbReference type="ChEBI" id="CHEBI:29035"/>
    </ligand>
</feature>
<dbReference type="InterPro" id="IPR000086">
    <property type="entry name" value="NUDIX_hydrolase_dom"/>
</dbReference>
<keyword evidence="5 10" id="KW-0479">Metal-binding</keyword>
<comment type="catalytic activity">
    <reaction evidence="10">
        <text>isopentenyl diphosphate = dimethylallyl diphosphate</text>
        <dbReference type="Rhea" id="RHEA:23284"/>
        <dbReference type="ChEBI" id="CHEBI:57623"/>
        <dbReference type="ChEBI" id="CHEBI:128769"/>
        <dbReference type="EC" id="5.3.3.2"/>
    </reaction>
</comment>
<dbReference type="HAMAP" id="MF_00202">
    <property type="entry name" value="Idi"/>
    <property type="match status" value="1"/>
</dbReference>
<comment type="subcellular location">
    <subcellularLocation>
        <location evidence="10">Cytoplasm</location>
    </subcellularLocation>
</comment>
<feature type="binding site" evidence="10">
    <location>
        <position position="35"/>
    </location>
    <ligand>
        <name>Mn(2+)</name>
        <dbReference type="ChEBI" id="CHEBI:29035"/>
    </ligand>
</feature>
<keyword evidence="9 10" id="KW-0413">Isomerase</keyword>
<feature type="binding site" evidence="10">
    <location>
        <position position="90"/>
    </location>
    <ligand>
        <name>Mg(2+)</name>
        <dbReference type="ChEBI" id="CHEBI:18420"/>
    </ligand>
</feature>
<feature type="binding site" evidence="10">
    <location>
        <position position="72"/>
    </location>
    <ligand>
        <name>Mn(2+)</name>
        <dbReference type="ChEBI" id="CHEBI:29035"/>
    </ligand>
</feature>
<feature type="active site" evidence="10">
    <location>
        <position position="119"/>
    </location>
</feature>
<evidence type="ECO:0000256" key="10">
    <source>
        <dbReference type="HAMAP-Rule" id="MF_00202"/>
    </source>
</evidence>
<sequence>MHPHPADLVVLLDAERRPAGTAPRESVHGTSTPLHLAYSCWVIGPDGRFLLTRRALSKRSWPGVWTNSFCGHPRPGEELAAAVVRGSRTELGVTVTEVKPLLPDFAYCAVDAAGIVENEVCPVFLARLDADEAAELAPHPDEVAEHVWVSLADLRSALDVAPWSLSPWFRKQAALLDDATWAALESDRGNAASEGAAA</sequence>
<feature type="binding site" evidence="10">
    <location>
        <position position="117"/>
    </location>
    <ligand>
        <name>Mn(2+)</name>
        <dbReference type="ChEBI" id="CHEBI:29035"/>
    </ligand>
</feature>
<dbReference type="InterPro" id="IPR011876">
    <property type="entry name" value="IsopentenylPP_isomerase_typ1"/>
</dbReference>
<feature type="active site" evidence="10">
    <location>
        <position position="70"/>
    </location>
</feature>
<feature type="domain" description="Nudix hydrolase" evidence="11">
    <location>
        <begin position="33"/>
        <end position="171"/>
    </location>
</feature>
<dbReference type="PANTHER" id="PTHR10885">
    <property type="entry name" value="ISOPENTENYL-DIPHOSPHATE DELTA-ISOMERASE"/>
    <property type="match status" value="1"/>
</dbReference>
<evidence type="ECO:0000256" key="6">
    <source>
        <dbReference type="ARBA" id="ARBA00022842"/>
    </source>
</evidence>
<evidence type="ECO:0000256" key="9">
    <source>
        <dbReference type="ARBA" id="ARBA00023235"/>
    </source>
</evidence>
<dbReference type="EMBL" id="JBHSQI010000001">
    <property type="protein sequence ID" value="MFC6152102.1"/>
    <property type="molecule type" value="Genomic_DNA"/>
</dbReference>
<dbReference type="Proteomes" id="UP001596098">
    <property type="component" value="Unassembled WGS sequence"/>
</dbReference>
<protein>
    <recommendedName>
        <fullName evidence="3 10">Isopentenyl-diphosphate Delta-isomerase</fullName>
        <shortName evidence="10">IPP isomerase</shortName>
        <ecNumber evidence="3 10">5.3.3.2</ecNumber>
    </recommendedName>
    <alternativeName>
        <fullName evidence="10">IPP:DMAPP isomerase</fullName>
    </alternativeName>
    <alternativeName>
        <fullName evidence="10">Isopentenyl pyrophosphate isomerase</fullName>
    </alternativeName>
</protein>
<feature type="binding site" evidence="10">
    <location>
        <position position="119"/>
    </location>
    <ligand>
        <name>Mn(2+)</name>
        <dbReference type="ChEBI" id="CHEBI:29035"/>
    </ligand>
</feature>
<comment type="cofactor">
    <cofactor evidence="10">
        <name>Mg(2+)</name>
        <dbReference type="ChEBI" id="CHEBI:18420"/>
    </cofactor>
    <text evidence="10">Binds 1 Mg(2+) ion per subunit. The magnesium ion binds only when substrate is bound.</text>
</comment>
<keyword evidence="7 10" id="KW-0464">Manganese</keyword>
<keyword evidence="4 10" id="KW-0963">Cytoplasm</keyword>
<evidence type="ECO:0000256" key="7">
    <source>
        <dbReference type="ARBA" id="ARBA00023211"/>
    </source>
</evidence>
<dbReference type="NCBIfam" id="NF002995">
    <property type="entry name" value="PRK03759.1"/>
    <property type="match status" value="1"/>
</dbReference>
<dbReference type="Pfam" id="PF00293">
    <property type="entry name" value="NUDIX"/>
    <property type="match status" value="1"/>
</dbReference>
<dbReference type="RefSeq" id="WP_128220121.1">
    <property type="nucleotide sequence ID" value="NZ_CP034929.1"/>
</dbReference>
<dbReference type="PANTHER" id="PTHR10885:SF0">
    <property type="entry name" value="ISOPENTENYL-DIPHOSPHATE DELTA-ISOMERASE"/>
    <property type="match status" value="1"/>
</dbReference>
<proteinExistence type="inferred from homology"/>
<reference evidence="13" key="1">
    <citation type="journal article" date="2019" name="Int. J. Syst. Evol. Microbiol.">
        <title>The Global Catalogue of Microorganisms (GCM) 10K type strain sequencing project: providing services to taxonomists for standard genome sequencing and annotation.</title>
        <authorList>
            <consortium name="The Broad Institute Genomics Platform"/>
            <consortium name="The Broad Institute Genome Sequencing Center for Infectious Disease"/>
            <person name="Wu L."/>
            <person name="Ma J."/>
        </authorList>
    </citation>
    <scope>NUCLEOTIDE SEQUENCE [LARGE SCALE GENOMIC DNA]</scope>
    <source>
        <strain evidence="13">DFY28</strain>
    </source>
</reference>
<comment type="function">
    <text evidence="10">Catalyzes the 1,3-allylic rearrangement of the homoallylic substrate isopentenyl (IPP) to its highly electrophilic allylic isomer, dimethylallyl diphosphate (DMAPP).</text>
</comment>
<accession>A0ABW1QTD1</accession>
<dbReference type="SUPFAM" id="SSF55811">
    <property type="entry name" value="Nudix"/>
    <property type="match status" value="1"/>
</dbReference>
<evidence type="ECO:0000313" key="13">
    <source>
        <dbReference type="Proteomes" id="UP001596098"/>
    </source>
</evidence>
<dbReference type="Gene3D" id="3.90.79.10">
    <property type="entry name" value="Nucleoside Triphosphate Pyrophosphohydrolase"/>
    <property type="match status" value="1"/>
</dbReference>